<evidence type="ECO:0000259" key="3">
    <source>
        <dbReference type="Pfam" id="PF03358"/>
    </source>
</evidence>
<sequence length="180" mass="19599">MKIVSVLGSPKKNGNTASLLQAYLQGVREKNKSAEITQIILASQKIVMCKGCNSCKNGNAACIIKDDMDKNYALVRAADVLIMATPVYVFNMTAQLKAFLDRLYALNGDELFGKQIVLLTTYGATDEEEAGVGSIVQTIKMIAHMLNMNFKHNINVSTANQEILENQAALHKAFCLGLAL</sequence>
<evidence type="ECO:0000256" key="2">
    <source>
        <dbReference type="ARBA" id="ARBA00022643"/>
    </source>
</evidence>
<evidence type="ECO:0000313" key="5">
    <source>
        <dbReference type="Proteomes" id="UP000214880"/>
    </source>
</evidence>
<keyword evidence="5" id="KW-1185">Reference proteome</keyword>
<dbReference type="RefSeq" id="WP_092069298.1">
    <property type="nucleotide sequence ID" value="NZ_FNHB01000001.1"/>
</dbReference>
<dbReference type="Pfam" id="PF03358">
    <property type="entry name" value="FMN_red"/>
    <property type="match status" value="1"/>
</dbReference>
<dbReference type="Gene3D" id="3.40.50.360">
    <property type="match status" value="1"/>
</dbReference>
<gene>
    <name evidence="4" type="ORF">SAMN04488502_1011098</name>
</gene>
<proteinExistence type="predicted"/>
<dbReference type="InterPro" id="IPR005025">
    <property type="entry name" value="FMN_Rdtase-like_dom"/>
</dbReference>
<dbReference type="PANTHER" id="PTHR43278:SF2">
    <property type="entry name" value="IRON-SULFUR FLAVOPROTEIN"/>
    <property type="match status" value="1"/>
</dbReference>
<dbReference type="Proteomes" id="UP000214880">
    <property type="component" value="Unassembled WGS sequence"/>
</dbReference>
<organism evidence="4 5">
    <name type="scientific">Dendrosporobacter quercicolus</name>
    <dbReference type="NCBI Taxonomy" id="146817"/>
    <lineage>
        <taxon>Bacteria</taxon>
        <taxon>Bacillati</taxon>
        <taxon>Bacillota</taxon>
        <taxon>Negativicutes</taxon>
        <taxon>Selenomonadales</taxon>
        <taxon>Sporomusaceae</taxon>
        <taxon>Dendrosporobacter</taxon>
    </lineage>
</organism>
<keyword evidence="1" id="KW-0285">Flavoprotein</keyword>
<keyword evidence="2" id="KW-0288">FMN</keyword>
<dbReference type="InterPro" id="IPR051796">
    <property type="entry name" value="ISF_SsuE-like"/>
</dbReference>
<dbReference type="SUPFAM" id="SSF52218">
    <property type="entry name" value="Flavoproteins"/>
    <property type="match status" value="1"/>
</dbReference>
<dbReference type="InterPro" id="IPR029039">
    <property type="entry name" value="Flavoprotein-like_sf"/>
</dbReference>
<dbReference type="STRING" id="146817.SAMN04488502_1011098"/>
<feature type="domain" description="NADPH-dependent FMN reductase-like" evidence="3">
    <location>
        <begin position="1"/>
        <end position="130"/>
    </location>
</feature>
<dbReference type="OrthoDB" id="9805976at2"/>
<evidence type="ECO:0000313" key="4">
    <source>
        <dbReference type="EMBL" id="SDL88843.1"/>
    </source>
</evidence>
<protein>
    <submittedName>
        <fullName evidence="4">Multimeric flavodoxin WrbA</fullName>
    </submittedName>
</protein>
<evidence type="ECO:0000256" key="1">
    <source>
        <dbReference type="ARBA" id="ARBA00022630"/>
    </source>
</evidence>
<dbReference type="EMBL" id="FNHB01000001">
    <property type="protein sequence ID" value="SDL88843.1"/>
    <property type="molecule type" value="Genomic_DNA"/>
</dbReference>
<accession>A0A1G9NRB6</accession>
<reference evidence="4 5" key="1">
    <citation type="submission" date="2016-10" db="EMBL/GenBank/DDBJ databases">
        <authorList>
            <person name="de Groot N.N."/>
        </authorList>
    </citation>
    <scope>NUCLEOTIDE SEQUENCE [LARGE SCALE GENOMIC DNA]</scope>
    <source>
        <strain evidence="4 5">DSM 1736</strain>
    </source>
</reference>
<dbReference type="PANTHER" id="PTHR43278">
    <property type="entry name" value="NAD(P)H-DEPENDENT FMN-CONTAINING OXIDOREDUCTASE YWQN-RELATED"/>
    <property type="match status" value="1"/>
</dbReference>
<dbReference type="AlphaFoldDB" id="A0A1G9NRB6"/>
<name>A0A1G9NRB6_9FIRM</name>
<dbReference type="GO" id="GO:0016491">
    <property type="term" value="F:oxidoreductase activity"/>
    <property type="evidence" value="ECO:0007669"/>
    <property type="project" value="InterPro"/>
</dbReference>